<dbReference type="InterPro" id="IPR036638">
    <property type="entry name" value="HLH_DNA-bd_sf"/>
</dbReference>
<proteinExistence type="inferred from homology"/>
<evidence type="ECO:0000256" key="4">
    <source>
        <dbReference type="ARBA" id="ARBA00023125"/>
    </source>
</evidence>
<feature type="region of interest" description="Disordered" evidence="7">
    <location>
        <begin position="379"/>
        <end position="403"/>
    </location>
</feature>
<evidence type="ECO:0000256" key="1">
    <source>
        <dbReference type="ARBA" id="ARBA00004123"/>
    </source>
</evidence>
<keyword evidence="3" id="KW-0805">Transcription regulation</keyword>
<keyword evidence="4" id="KW-0238">DNA-binding</keyword>
<dbReference type="AlphaFoldDB" id="A0A1I8PF41"/>
<evidence type="ECO:0000313" key="9">
    <source>
        <dbReference type="EnsemblMetazoa" id="SCAU007543-PA"/>
    </source>
</evidence>
<feature type="compositionally biased region" description="Polar residues" evidence="7">
    <location>
        <begin position="627"/>
        <end position="640"/>
    </location>
</feature>
<accession>A0A1I8PF41</accession>
<feature type="compositionally biased region" description="Basic residues" evidence="7">
    <location>
        <begin position="799"/>
        <end position="813"/>
    </location>
</feature>
<dbReference type="Gene3D" id="4.10.280.10">
    <property type="entry name" value="Helix-loop-helix DNA-binding domain"/>
    <property type="match status" value="1"/>
</dbReference>
<comment type="subcellular location">
    <subcellularLocation>
        <location evidence="1">Nucleus</location>
    </subcellularLocation>
</comment>
<dbReference type="SMART" id="SM00353">
    <property type="entry name" value="HLH"/>
    <property type="match status" value="1"/>
</dbReference>
<dbReference type="Pfam" id="PF15951">
    <property type="entry name" value="MITF_TFEB_C_3_N"/>
    <property type="match status" value="1"/>
</dbReference>
<dbReference type="GO" id="GO:0046983">
    <property type="term" value="F:protein dimerization activity"/>
    <property type="evidence" value="ECO:0007669"/>
    <property type="project" value="InterPro"/>
</dbReference>
<feature type="compositionally biased region" description="Polar residues" evidence="7">
    <location>
        <begin position="138"/>
        <end position="150"/>
    </location>
</feature>
<dbReference type="PROSITE" id="PS50888">
    <property type="entry name" value="BHLH"/>
    <property type="match status" value="1"/>
</dbReference>
<dbReference type="PANTHER" id="PTHR45776">
    <property type="entry name" value="MIP04163P"/>
    <property type="match status" value="1"/>
</dbReference>
<dbReference type="EnsemblMetazoa" id="SCAU007543-RA">
    <property type="protein sequence ID" value="SCAU007543-PA"/>
    <property type="gene ID" value="SCAU007543"/>
</dbReference>
<dbReference type="InterPro" id="IPR031867">
    <property type="entry name" value="MiT/TFE_N"/>
</dbReference>
<evidence type="ECO:0000313" key="10">
    <source>
        <dbReference type="Proteomes" id="UP000095300"/>
    </source>
</evidence>
<feature type="region of interest" description="Disordered" evidence="7">
    <location>
        <begin position="120"/>
        <end position="173"/>
    </location>
</feature>
<dbReference type="PANTHER" id="PTHR45776:SF2">
    <property type="entry name" value="MIP04163P"/>
    <property type="match status" value="1"/>
</dbReference>
<reference evidence="9" key="1">
    <citation type="submission" date="2020-05" db="UniProtKB">
        <authorList>
            <consortium name="EnsemblMetazoa"/>
        </authorList>
    </citation>
    <scope>IDENTIFICATION</scope>
    <source>
        <strain evidence="9">USDA</strain>
    </source>
</reference>
<organism evidence="9 10">
    <name type="scientific">Stomoxys calcitrans</name>
    <name type="common">Stable fly</name>
    <name type="synonym">Conops calcitrans</name>
    <dbReference type="NCBI Taxonomy" id="35570"/>
    <lineage>
        <taxon>Eukaryota</taxon>
        <taxon>Metazoa</taxon>
        <taxon>Ecdysozoa</taxon>
        <taxon>Arthropoda</taxon>
        <taxon>Hexapoda</taxon>
        <taxon>Insecta</taxon>
        <taxon>Pterygota</taxon>
        <taxon>Neoptera</taxon>
        <taxon>Endopterygota</taxon>
        <taxon>Diptera</taxon>
        <taxon>Brachycera</taxon>
        <taxon>Muscomorpha</taxon>
        <taxon>Muscoidea</taxon>
        <taxon>Muscidae</taxon>
        <taxon>Stomoxys</taxon>
    </lineage>
</organism>
<dbReference type="GO" id="GO:0005634">
    <property type="term" value="C:nucleus"/>
    <property type="evidence" value="ECO:0007669"/>
    <property type="project" value="UniProtKB-SubCell"/>
</dbReference>
<dbReference type="GO" id="GO:0000981">
    <property type="term" value="F:DNA-binding transcription factor activity, RNA polymerase II-specific"/>
    <property type="evidence" value="ECO:0007669"/>
    <property type="project" value="TreeGrafter"/>
</dbReference>
<comment type="similarity">
    <text evidence="2">Belongs to the MiT/TFE family.</text>
</comment>
<dbReference type="Pfam" id="PF00010">
    <property type="entry name" value="HLH"/>
    <property type="match status" value="1"/>
</dbReference>
<keyword evidence="6" id="KW-0539">Nucleus</keyword>
<feature type="compositionally biased region" description="Low complexity" evidence="7">
    <location>
        <begin position="670"/>
        <end position="691"/>
    </location>
</feature>
<dbReference type="OrthoDB" id="6242697at2759"/>
<evidence type="ECO:0000259" key="8">
    <source>
        <dbReference type="PROSITE" id="PS50888"/>
    </source>
</evidence>
<feature type="compositionally biased region" description="Low complexity" evidence="7">
    <location>
        <begin position="282"/>
        <end position="293"/>
    </location>
</feature>
<keyword evidence="10" id="KW-1185">Reference proteome</keyword>
<dbReference type="GO" id="GO:0000978">
    <property type="term" value="F:RNA polymerase II cis-regulatory region sequence-specific DNA binding"/>
    <property type="evidence" value="ECO:0007669"/>
    <property type="project" value="TreeGrafter"/>
</dbReference>
<evidence type="ECO:0000256" key="5">
    <source>
        <dbReference type="ARBA" id="ARBA00023163"/>
    </source>
</evidence>
<feature type="compositionally biased region" description="Low complexity" evidence="7">
    <location>
        <begin position="305"/>
        <end position="324"/>
    </location>
</feature>
<feature type="region of interest" description="Disordered" evidence="7">
    <location>
        <begin position="799"/>
        <end position="921"/>
    </location>
</feature>
<feature type="domain" description="BHLH" evidence="8">
    <location>
        <begin position="472"/>
        <end position="531"/>
    </location>
</feature>
<dbReference type="InterPro" id="IPR011598">
    <property type="entry name" value="bHLH_dom"/>
</dbReference>
<feature type="region of interest" description="Disordered" evidence="7">
    <location>
        <begin position="587"/>
        <end position="694"/>
    </location>
</feature>
<feature type="compositionally biased region" description="Polar residues" evidence="7">
    <location>
        <begin position="657"/>
        <end position="669"/>
    </location>
</feature>
<dbReference type="VEuPathDB" id="VectorBase:SCAU007543"/>
<feature type="compositionally biased region" description="Low complexity" evidence="7">
    <location>
        <begin position="120"/>
        <end position="137"/>
    </location>
</feature>
<dbReference type="STRING" id="35570.A0A1I8PF41"/>
<feature type="compositionally biased region" description="Low complexity" evidence="7">
    <location>
        <begin position="827"/>
        <end position="836"/>
    </location>
</feature>
<evidence type="ECO:0000256" key="6">
    <source>
        <dbReference type="ARBA" id="ARBA00023242"/>
    </source>
</evidence>
<feature type="region of interest" description="Disordered" evidence="7">
    <location>
        <begin position="305"/>
        <end position="364"/>
    </location>
</feature>
<dbReference type="Proteomes" id="UP000095300">
    <property type="component" value="Unassembled WGS sequence"/>
</dbReference>
<evidence type="ECO:0000256" key="3">
    <source>
        <dbReference type="ARBA" id="ARBA00023015"/>
    </source>
</evidence>
<protein>
    <recommendedName>
        <fullName evidence="8">BHLH domain-containing protein</fullName>
    </recommendedName>
</protein>
<sequence>MAESGIDLDFNFEIDYCLMDEDKYDDVLPAVKVSGPHSDEVEFYELKSATQSIRPDSIPTFKTVTPTSRTHLKLQLQREQQQEMERLEAEKREAEALEMQRQQQQQQLIQQRQHHQQQQQQIYNLQQQQQQQQQHQQSSSPQLVVNSNGGSNRRFDHNSNSNSFNSTPQSSPMTLKVPIEVDVPQQVLQVRTVLENPTRYHVIQKQKNQVRQYLSESFKQSEWSGQLFQNKNSGTSASAGNLKLAVANSTQDRSSSYTGAGMASNNNANESNHNSPRHVRLTPTSTTPNSSVSMMDDAITLSPYSVGASSSNNNNNSVPYYSGNMSANNGGGGGEQQKTTTANKKPSNGGNSISSLASRSSPGNLVTLMRNTNLLATTANGSAPSNVTSPLHSTPMSPSLSSVATSTSELPSFESDVDLDFDDILHNMDSRHLNDTLRMDDGGSSFSSELNIKQEPNSFSEVEAHALAKDRQKKDNHNMIERRRRFNINDRIKELGTLLPKTNDPYYEVVRDIRPNKGTILKSSVDYIKCLKHEISRLKQNEYRHRQTEVQNRRLMNRIKELEMQAKSHGLPLTDFSVTSVSAPTTRTSFLKCPSPTSLNHHSTPQINDATQQQQQQPMDTKPLPTIESSKSNLSINTNEEMMEDTKPVIQGDDPMFSSSSSHNGGQLMSASHSPNLNNSSNNNNQNNSSSMQMQCSVHSFNSNGNDCGHEHAHNSNHHLSIDDLYVCGSAMPSPTSGNNNGSMAYKSTTSCCGDNAATIVVNSSCCNLGDGGCSLGSNNCSSNNCDHNHLHLNQHAHLHGHQHALAHHHHHQTSNNSLLQCPPSPSNGSSGSSPNFGLLSMGDHSHLHYHHHHHHSDSYPTSPSSLQHGRDPLLSSSHQHALDAQSHLDTLDPTQHHHLHPMRDDNDGVDDVGHHHHHHNSVDLSHAIMGDQLSMVTSGPSESLLLSPDSLDIDMP</sequence>
<feature type="compositionally biased region" description="Low complexity" evidence="7">
    <location>
        <begin position="263"/>
        <end position="274"/>
    </location>
</feature>
<dbReference type="SUPFAM" id="SSF47459">
    <property type="entry name" value="HLH, helix-loop-helix DNA-binding domain"/>
    <property type="match status" value="1"/>
</dbReference>
<evidence type="ECO:0000256" key="2">
    <source>
        <dbReference type="ARBA" id="ARBA00008289"/>
    </source>
</evidence>
<dbReference type="KEGG" id="scac:106092282"/>
<feature type="compositionally biased region" description="Polar residues" evidence="7">
    <location>
        <begin position="379"/>
        <end position="396"/>
    </location>
</feature>
<feature type="compositionally biased region" description="Polar residues" evidence="7">
    <location>
        <begin position="587"/>
        <end position="611"/>
    </location>
</feature>
<feature type="region of interest" description="Disordered" evidence="7">
    <location>
        <begin position="253"/>
        <end position="293"/>
    </location>
</feature>
<feature type="compositionally biased region" description="Polar residues" evidence="7">
    <location>
        <begin position="336"/>
        <end position="364"/>
    </location>
</feature>
<evidence type="ECO:0000256" key="7">
    <source>
        <dbReference type="SAM" id="MobiDB-lite"/>
    </source>
</evidence>
<keyword evidence="5" id="KW-0804">Transcription</keyword>
<name>A0A1I8PF41_STOCA</name>
<gene>
    <name evidence="9" type="primary">106092282</name>
</gene>